<gene>
    <name evidence="5" type="ORF">MARPO_0026s0051</name>
</gene>
<dbReference type="InterPro" id="IPR035595">
    <property type="entry name" value="UDP_glycos_trans_CS"/>
</dbReference>
<evidence type="ECO:0000313" key="5">
    <source>
        <dbReference type="EMBL" id="PTQ43169.1"/>
    </source>
</evidence>
<dbReference type="Gramene" id="Mp2g13210.1">
    <property type="protein sequence ID" value="Mp2g13210.1.cds"/>
    <property type="gene ID" value="Mp2g13210"/>
</dbReference>
<keyword evidence="2 3" id="KW-0808">Transferase</keyword>
<dbReference type="CDD" id="cd03784">
    <property type="entry name" value="GT1_Gtf-like"/>
    <property type="match status" value="1"/>
</dbReference>
<accession>A0A2R6XAS1</accession>
<sequence>MEPHVLLLSFSSQAHIAACFRMGEALSCRGVTVTFVTLSKYIAQIRKLYTDEQLEKQRINLVGLDGVERGNIFEKAEDLKLSFKPYFEELLRNQKAGKPGPTCVMADRFLFWTKDVAMELQIGWYLFFSNGSIEARLHQYSQKLYSEGSLRISEGTIVGMDNVSKAPGLEFLRAEDLPWSRWAYPEETKKVGEFMVGADGLVLNTFEELERSVVNSLRENLASGSHRDALVFTIGPLSSECNFSVKSEQSDGLSTSPKQAHISFLDQLEDDGQKCVNWLNQQPPSSVLYVCFGTVFSLEQRQIEALAVALEDSQERFVWVLRRDSTDAEDVLPPNYETRIGDRGLVLGGWVPQPQLLTHPSIWGFLSHCGWSSCLDSVKAGVPVLAWPQGADQHANARLLESVWKTAILITQKKGDAMFHQVAADVTGKELDMFVDHDELEAGIRLLMRGQEGRDARERAIDLRRKANAAVDGSDGSSVVSLQRLVDHIQTLRA</sequence>
<evidence type="ECO:0000313" key="6">
    <source>
        <dbReference type="Proteomes" id="UP000244005"/>
    </source>
</evidence>
<dbReference type="InterPro" id="IPR002213">
    <property type="entry name" value="UDP_glucos_trans"/>
</dbReference>
<dbReference type="GO" id="GO:0035251">
    <property type="term" value="F:UDP-glucosyltransferase activity"/>
    <property type="evidence" value="ECO:0000318"/>
    <property type="project" value="GO_Central"/>
</dbReference>
<keyword evidence="6" id="KW-1185">Reference proteome</keyword>
<dbReference type="Gene3D" id="3.40.50.2000">
    <property type="entry name" value="Glycogen Phosphorylase B"/>
    <property type="match status" value="2"/>
</dbReference>
<dbReference type="EMBL" id="KZ772698">
    <property type="protein sequence ID" value="PTQ43169.1"/>
    <property type="molecule type" value="Genomic_DNA"/>
</dbReference>
<keyword evidence="3" id="KW-0328">Glycosyltransferase</keyword>
<organism evidence="5 6">
    <name type="scientific">Marchantia polymorpha</name>
    <name type="common">Common liverwort</name>
    <name type="synonym">Marchantia aquatica</name>
    <dbReference type="NCBI Taxonomy" id="3197"/>
    <lineage>
        <taxon>Eukaryota</taxon>
        <taxon>Viridiplantae</taxon>
        <taxon>Streptophyta</taxon>
        <taxon>Embryophyta</taxon>
        <taxon>Marchantiophyta</taxon>
        <taxon>Marchantiopsida</taxon>
        <taxon>Marchantiidae</taxon>
        <taxon>Marchantiales</taxon>
        <taxon>Marchantiaceae</taxon>
        <taxon>Marchantia</taxon>
    </lineage>
</organism>
<name>A0A2R6XAS1_MARPO</name>
<evidence type="ECO:0000256" key="3">
    <source>
        <dbReference type="RuleBase" id="RU003718"/>
    </source>
</evidence>
<dbReference type="AlphaFoldDB" id="A0A2R6XAS1"/>
<dbReference type="Proteomes" id="UP000244005">
    <property type="component" value="Unassembled WGS sequence"/>
</dbReference>
<comment type="similarity">
    <text evidence="1 3">Belongs to the UDP-glycosyltransferase family.</text>
</comment>
<dbReference type="PANTHER" id="PTHR48045">
    <property type="entry name" value="UDP-GLYCOSYLTRANSFERASE 72B1"/>
    <property type="match status" value="1"/>
</dbReference>
<evidence type="ECO:0000256" key="2">
    <source>
        <dbReference type="ARBA" id="ARBA00022679"/>
    </source>
</evidence>
<dbReference type="EC" id="2.4.1.-" evidence="4"/>
<dbReference type="PROSITE" id="PS00375">
    <property type="entry name" value="UDPGT"/>
    <property type="match status" value="1"/>
</dbReference>
<evidence type="ECO:0000256" key="4">
    <source>
        <dbReference type="RuleBase" id="RU362057"/>
    </source>
</evidence>
<proteinExistence type="inferred from homology"/>
<dbReference type="OrthoDB" id="5835829at2759"/>
<dbReference type="Pfam" id="PF00201">
    <property type="entry name" value="UDPGT"/>
    <property type="match status" value="1"/>
</dbReference>
<dbReference type="SUPFAM" id="SSF53756">
    <property type="entry name" value="UDP-Glycosyltransferase/glycogen phosphorylase"/>
    <property type="match status" value="1"/>
</dbReference>
<reference evidence="6" key="1">
    <citation type="journal article" date="2017" name="Cell">
        <title>Insights into land plant evolution garnered from the Marchantia polymorpha genome.</title>
        <authorList>
            <person name="Bowman J.L."/>
            <person name="Kohchi T."/>
            <person name="Yamato K.T."/>
            <person name="Jenkins J."/>
            <person name="Shu S."/>
            <person name="Ishizaki K."/>
            <person name="Yamaoka S."/>
            <person name="Nishihama R."/>
            <person name="Nakamura Y."/>
            <person name="Berger F."/>
            <person name="Adam C."/>
            <person name="Aki S.S."/>
            <person name="Althoff F."/>
            <person name="Araki T."/>
            <person name="Arteaga-Vazquez M.A."/>
            <person name="Balasubrmanian S."/>
            <person name="Barry K."/>
            <person name="Bauer D."/>
            <person name="Boehm C.R."/>
            <person name="Briginshaw L."/>
            <person name="Caballero-Perez J."/>
            <person name="Catarino B."/>
            <person name="Chen F."/>
            <person name="Chiyoda S."/>
            <person name="Chovatia M."/>
            <person name="Davies K.M."/>
            <person name="Delmans M."/>
            <person name="Demura T."/>
            <person name="Dierschke T."/>
            <person name="Dolan L."/>
            <person name="Dorantes-Acosta A.E."/>
            <person name="Eklund D.M."/>
            <person name="Florent S.N."/>
            <person name="Flores-Sandoval E."/>
            <person name="Fujiyama A."/>
            <person name="Fukuzawa H."/>
            <person name="Galik B."/>
            <person name="Grimanelli D."/>
            <person name="Grimwood J."/>
            <person name="Grossniklaus U."/>
            <person name="Hamada T."/>
            <person name="Haseloff J."/>
            <person name="Hetherington A.J."/>
            <person name="Higo A."/>
            <person name="Hirakawa Y."/>
            <person name="Hundley H.N."/>
            <person name="Ikeda Y."/>
            <person name="Inoue K."/>
            <person name="Inoue S.I."/>
            <person name="Ishida S."/>
            <person name="Jia Q."/>
            <person name="Kakita M."/>
            <person name="Kanazawa T."/>
            <person name="Kawai Y."/>
            <person name="Kawashima T."/>
            <person name="Kennedy M."/>
            <person name="Kinose K."/>
            <person name="Kinoshita T."/>
            <person name="Kohara Y."/>
            <person name="Koide E."/>
            <person name="Komatsu K."/>
            <person name="Kopischke S."/>
            <person name="Kubo M."/>
            <person name="Kyozuka J."/>
            <person name="Lagercrantz U."/>
            <person name="Lin S.S."/>
            <person name="Lindquist E."/>
            <person name="Lipzen A.M."/>
            <person name="Lu C.W."/>
            <person name="De Luna E."/>
            <person name="Martienssen R.A."/>
            <person name="Minamino N."/>
            <person name="Mizutani M."/>
            <person name="Mizutani M."/>
            <person name="Mochizuki N."/>
            <person name="Monte I."/>
            <person name="Mosher R."/>
            <person name="Nagasaki H."/>
            <person name="Nakagami H."/>
            <person name="Naramoto S."/>
            <person name="Nishitani K."/>
            <person name="Ohtani M."/>
            <person name="Okamoto T."/>
            <person name="Okumura M."/>
            <person name="Phillips J."/>
            <person name="Pollak B."/>
            <person name="Reinders A."/>
            <person name="Rovekamp M."/>
            <person name="Sano R."/>
            <person name="Sawa S."/>
            <person name="Schmid M.W."/>
            <person name="Shirakawa M."/>
            <person name="Solano R."/>
            <person name="Spunde A."/>
            <person name="Suetsugu N."/>
            <person name="Sugano S."/>
            <person name="Sugiyama A."/>
            <person name="Sun R."/>
            <person name="Suzuki Y."/>
            <person name="Takenaka M."/>
            <person name="Takezawa D."/>
            <person name="Tomogane H."/>
            <person name="Tsuzuki M."/>
            <person name="Ueda T."/>
            <person name="Umeda M."/>
            <person name="Ward J.M."/>
            <person name="Watanabe Y."/>
            <person name="Yazaki K."/>
            <person name="Yokoyama R."/>
            <person name="Yoshitake Y."/>
            <person name="Yotsui I."/>
            <person name="Zachgo S."/>
            <person name="Schmutz J."/>
        </authorList>
    </citation>
    <scope>NUCLEOTIDE SEQUENCE [LARGE SCALE GENOMIC DNA]</scope>
    <source>
        <strain evidence="6">Tak-1</strain>
    </source>
</reference>
<protein>
    <recommendedName>
        <fullName evidence="4">Glycosyltransferase</fullName>
        <ecNumber evidence="4">2.4.1.-</ecNumber>
    </recommendedName>
</protein>
<dbReference type="FunFam" id="3.40.50.2000:FF:000060">
    <property type="entry name" value="Glycosyltransferase"/>
    <property type="match status" value="1"/>
</dbReference>
<dbReference type="PANTHER" id="PTHR48045:SF31">
    <property type="entry name" value="UDP-GLYCOSYLTRANSFERASE 76B1-LIKE"/>
    <property type="match status" value="1"/>
</dbReference>
<dbReference type="OMA" id="GADQHAN"/>
<evidence type="ECO:0000256" key="1">
    <source>
        <dbReference type="ARBA" id="ARBA00009995"/>
    </source>
</evidence>